<sequence>DIISDKGIVESFGKYEVSKEMWDVLQTDIHDGRTLSQELQSELSSMESNISKATKKVLYLIKYCLNCIYLNDNLFSHKGVYWSIDKSKWKSIPEIICVTIDERLLLPLNGKTSNSIQNYIENDFEPFFALRHLHRAKNESNPRHKWIDATIAAELAIKEFLIKLKPDIETLLLEVPSPPIPKLYGPILEYYTNEKSPKVNELAKGAETRN</sequence>
<comment type="caution">
    <text evidence="1">The sequence shown here is derived from an EMBL/GenBank/DDBJ whole genome shotgun (WGS) entry which is preliminary data.</text>
</comment>
<proteinExistence type="predicted"/>
<feature type="non-terminal residue" evidence="1">
    <location>
        <position position="210"/>
    </location>
</feature>
<protein>
    <submittedName>
        <fullName evidence="1">Uncharacterized protein</fullName>
    </submittedName>
</protein>
<feature type="non-terminal residue" evidence="1">
    <location>
        <position position="1"/>
    </location>
</feature>
<dbReference type="AlphaFoldDB" id="X0Z1I9"/>
<accession>X0Z1I9</accession>
<gene>
    <name evidence="1" type="ORF">S01H1_81327</name>
</gene>
<reference evidence="1" key="1">
    <citation type="journal article" date="2014" name="Front. Microbiol.">
        <title>High frequency of phylogenetically diverse reductive dehalogenase-homologous genes in deep subseafloor sedimentary metagenomes.</title>
        <authorList>
            <person name="Kawai M."/>
            <person name="Futagami T."/>
            <person name="Toyoda A."/>
            <person name="Takaki Y."/>
            <person name="Nishi S."/>
            <person name="Hori S."/>
            <person name="Arai W."/>
            <person name="Tsubouchi T."/>
            <person name="Morono Y."/>
            <person name="Uchiyama I."/>
            <person name="Ito T."/>
            <person name="Fujiyama A."/>
            <person name="Inagaki F."/>
            <person name="Takami H."/>
        </authorList>
    </citation>
    <scope>NUCLEOTIDE SEQUENCE</scope>
    <source>
        <strain evidence="1">Expedition CK06-06</strain>
    </source>
</reference>
<evidence type="ECO:0000313" key="1">
    <source>
        <dbReference type="EMBL" id="GAG42491.1"/>
    </source>
</evidence>
<name>X0Z1I9_9ZZZZ</name>
<organism evidence="1">
    <name type="scientific">marine sediment metagenome</name>
    <dbReference type="NCBI Taxonomy" id="412755"/>
    <lineage>
        <taxon>unclassified sequences</taxon>
        <taxon>metagenomes</taxon>
        <taxon>ecological metagenomes</taxon>
    </lineage>
</organism>
<dbReference type="EMBL" id="BARS01055023">
    <property type="protein sequence ID" value="GAG42491.1"/>
    <property type="molecule type" value="Genomic_DNA"/>
</dbReference>